<accession>A0ABY5K0X0</accession>
<dbReference type="Gene3D" id="3.30.300.30">
    <property type="match status" value="1"/>
</dbReference>
<dbReference type="InterPro" id="IPR050237">
    <property type="entry name" value="ATP-dep_AMP-bd_enzyme"/>
</dbReference>
<dbReference type="Proteomes" id="UP001059773">
    <property type="component" value="Chromosome"/>
</dbReference>
<feature type="domain" description="AMP-dependent synthetase/ligase" evidence="1">
    <location>
        <begin position="11"/>
        <end position="371"/>
    </location>
</feature>
<dbReference type="PROSITE" id="PS00455">
    <property type="entry name" value="AMP_BINDING"/>
    <property type="match status" value="1"/>
</dbReference>
<organism evidence="3 4">
    <name type="scientific">Oceanobacillus jeddahense</name>
    <dbReference type="NCBI Taxonomy" id="1462527"/>
    <lineage>
        <taxon>Bacteria</taxon>
        <taxon>Bacillati</taxon>
        <taxon>Bacillota</taxon>
        <taxon>Bacilli</taxon>
        <taxon>Bacillales</taxon>
        <taxon>Bacillaceae</taxon>
        <taxon>Oceanobacillus</taxon>
    </lineage>
</organism>
<protein>
    <submittedName>
        <fullName evidence="3">Acyl--CoA ligase</fullName>
    </submittedName>
</protein>
<proteinExistence type="predicted"/>
<dbReference type="InterPro" id="IPR025110">
    <property type="entry name" value="AMP-bd_C"/>
</dbReference>
<evidence type="ECO:0000313" key="3">
    <source>
        <dbReference type="EMBL" id="UUI04762.1"/>
    </source>
</evidence>
<dbReference type="PANTHER" id="PTHR43767:SF1">
    <property type="entry name" value="NONRIBOSOMAL PEPTIDE SYNTHASE PES1 (EUROFUNG)-RELATED"/>
    <property type="match status" value="1"/>
</dbReference>
<dbReference type="InterPro" id="IPR000873">
    <property type="entry name" value="AMP-dep_synth/lig_dom"/>
</dbReference>
<sequence>MDNYNFAQIIHRSADRAPSKTALITNEKTLTYLQLKERVNQAGNFFKSLNIQAGDRVAVMFPNDHRFLEINFGLMAIGAIPVPMNINLGADTLGYILNDSGSKLLIYHHSLESKARLLHEENDLNHYIIAGENVEGTVSNLYYDKEIKAQSTTLTIYHAGSDELCYLPYTSGSTGNPKGCKLTHKGQYWNVQSTAEVRNQTSEDRSLVAVPLFHKNAMAEIKRTFYLGASTVVLPKVDIVAMLQSIQKHQCTFMTGVPAVYRSIVNHLRDSSTTYDLSSLRFVLCGSSDVPKELLDEIHKRMGTEVYEGYGLTEGGPIVLASRKGFSKLGSAGLPVPGCSIKIMSEEEKPLPAGEIGELWVNNPGIADGYWNLPEVSKKRFTADGWLKTGDSAYQDEDGFVYIVGRKDDMINIGGENAYPKEIENILLKHEKIKDVCVLAISHEQKGQVPVAFVVPSTALEEEEVKSFFIDNGPAYAHPRHVFFLDELPLTGPGKINRTELKNKLKALFAERKIEK</sequence>
<dbReference type="EMBL" id="CP101914">
    <property type="protein sequence ID" value="UUI04762.1"/>
    <property type="molecule type" value="Genomic_DNA"/>
</dbReference>
<reference evidence="3" key="1">
    <citation type="submission" date="2022-07" db="EMBL/GenBank/DDBJ databases">
        <title>FELIX.</title>
        <authorList>
            <person name="Wan K.H."/>
            <person name="Park S."/>
            <person name="Lawrence Q."/>
            <person name="Eichenberger J.P."/>
            <person name="Booth B.W."/>
            <person name="Piaggio A.J."/>
            <person name="Chandler J.C."/>
            <person name="Franklin A.B."/>
            <person name="Celniker S.E."/>
        </authorList>
    </citation>
    <scope>NUCLEOTIDE SEQUENCE</scope>
    <source>
        <strain evidence="3">QA-1986 374</strain>
    </source>
</reference>
<dbReference type="InterPro" id="IPR042099">
    <property type="entry name" value="ANL_N_sf"/>
</dbReference>
<dbReference type="SUPFAM" id="SSF56801">
    <property type="entry name" value="Acetyl-CoA synthetase-like"/>
    <property type="match status" value="1"/>
</dbReference>
<gene>
    <name evidence="3" type="ORF">NP439_09045</name>
</gene>
<dbReference type="GO" id="GO:0016874">
    <property type="term" value="F:ligase activity"/>
    <property type="evidence" value="ECO:0007669"/>
    <property type="project" value="UniProtKB-KW"/>
</dbReference>
<evidence type="ECO:0000259" key="2">
    <source>
        <dbReference type="Pfam" id="PF13193"/>
    </source>
</evidence>
<dbReference type="InterPro" id="IPR020845">
    <property type="entry name" value="AMP-binding_CS"/>
</dbReference>
<dbReference type="Gene3D" id="3.40.50.12780">
    <property type="entry name" value="N-terminal domain of ligase-like"/>
    <property type="match status" value="1"/>
</dbReference>
<dbReference type="Pfam" id="PF00501">
    <property type="entry name" value="AMP-binding"/>
    <property type="match status" value="1"/>
</dbReference>
<dbReference type="InterPro" id="IPR045851">
    <property type="entry name" value="AMP-bd_C_sf"/>
</dbReference>
<keyword evidence="4" id="KW-1185">Reference proteome</keyword>
<evidence type="ECO:0000313" key="4">
    <source>
        <dbReference type="Proteomes" id="UP001059773"/>
    </source>
</evidence>
<evidence type="ECO:0000259" key="1">
    <source>
        <dbReference type="Pfam" id="PF00501"/>
    </source>
</evidence>
<keyword evidence="3" id="KW-0436">Ligase</keyword>
<feature type="domain" description="AMP-binding enzyme C-terminal" evidence="2">
    <location>
        <begin position="422"/>
        <end position="495"/>
    </location>
</feature>
<name>A0ABY5K0X0_9BACI</name>
<dbReference type="PANTHER" id="PTHR43767">
    <property type="entry name" value="LONG-CHAIN-FATTY-ACID--COA LIGASE"/>
    <property type="match status" value="1"/>
</dbReference>
<dbReference type="Pfam" id="PF13193">
    <property type="entry name" value="AMP-binding_C"/>
    <property type="match status" value="1"/>
</dbReference>
<dbReference type="RefSeq" id="WP_256709660.1">
    <property type="nucleotide sequence ID" value="NZ_CP101914.1"/>
</dbReference>